<dbReference type="SUPFAM" id="SSF52172">
    <property type="entry name" value="CheY-like"/>
    <property type="match status" value="1"/>
</dbReference>
<dbReference type="Proteomes" id="UP000032233">
    <property type="component" value="Unassembled WGS sequence"/>
</dbReference>
<feature type="domain" description="Response regulatory" evidence="2">
    <location>
        <begin position="8"/>
        <end position="124"/>
    </location>
</feature>
<evidence type="ECO:0000256" key="1">
    <source>
        <dbReference type="PROSITE-ProRule" id="PRU00169"/>
    </source>
</evidence>
<evidence type="ECO:0000259" key="2">
    <source>
        <dbReference type="PROSITE" id="PS50110"/>
    </source>
</evidence>
<comment type="caution">
    <text evidence="3">The sequence shown here is derived from an EMBL/GenBank/DDBJ whole genome shotgun (WGS) entry which is preliminary data.</text>
</comment>
<gene>
    <name evidence="3" type="ORF">X474_27385</name>
</gene>
<keyword evidence="4" id="KW-1185">Reference proteome</keyword>
<dbReference type="GO" id="GO:0000160">
    <property type="term" value="P:phosphorelay signal transduction system"/>
    <property type="evidence" value="ECO:0007669"/>
    <property type="project" value="InterPro"/>
</dbReference>
<accession>A0A0D2IYG0</accession>
<evidence type="ECO:0000313" key="3">
    <source>
        <dbReference type="EMBL" id="KIX11029.1"/>
    </source>
</evidence>
<dbReference type="InterPro" id="IPR011006">
    <property type="entry name" value="CheY-like_superfamily"/>
</dbReference>
<dbReference type="AlphaFoldDB" id="A0A0D2IYG0"/>
<dbReference type="InParanoid" id="A0A0D2IYG0"/>
<reference evidence="3 4" key="1">
    <citation type="submission" date="2013-11" db="EMBL/GenBank/DDBJ databases">
        <title>Metagenomic analysis of a methanogenic consortium involved in long chain n-alkane degradation.</title>
        <authorList>
            <person name="Davidova I.A."/>
            <person name="Callaghan A.V."/>
            <person name="Wawrik B."/>
            <person name="Pruitt S."/>
            <person name="Marks C."/>
            <person name="Duncan K.E."/>
            <person name="Suflita J.M."/>
        </authorList>
    </citation>
    <scope>NUCLEOTIDE SEQUENCE [LARGE SCALE GENOMIC DNA]</scope>
    <source>
        <strain evidence="3 4">SPR</strain>
    </source>
</reference>
<evidence type="ECO:0000313" key="4">
    <source>
        <dbReference type="Proteomes" id="UP000032233"/>
    </source>
</evidence>
<name>A0A0D2IYG0_9BACT</name>
<comment type="caution">
    <text evidence="1">Lacks conserved residue(s) required for the propagation of feature annotation.</text>
</comment>
<dbReference type="STRING" id="1429043.X474_27385"/>
<dbReference type="Gene3D" id="3.40.50.2300">
    <property type="match status" value="1"/>
</dbReference>
<sequence length="128" mass="14437">MKEEQGLQVLLMEPEENLRHFMCQLIDGTKGLACAGCLCSPLGLKRNIRLIKPNILLINLNAANELGYERLQDLKTSFPDLMIVLMDMEHGPRYRQLARQAGADTFMSTVSAPEELERLIRSYSALMA</sequence>
<dbReference type="EMBL" id="AZAC01000078">
    <property type="protein sequence ID" value="KIX11029.1"/>
    <property type="molecule type" value="Genomic_DNA"/>
</dbReference>
<dbReference type="RefSeq" id="WP_044352758.1">
    <property type="nucleotide sequence ID" value="NZ_AZAC01000078.1"/>
</dbReference>
<dbReference type="PROSITE" id="PS50110">
    <property type="entry name" value="RESPONSE_REGULATORY"/>
    <property type="match status" value="1"/>
</dbReference>
<dbReference type="InterPro" id="IPR001789">
    <property type="entry name" value="Sig_transdc_resp-reg_receiver"/>
</dbReference>
<organism evidence="3 4">
    <name type="scientific">Dethiosulfatarculus sandiegensis</name>
    <dbReference type="NCBI Taxonomy" id="1429043"/>
    <lineage>
        <taxon>Bacteria</taxon>
        <taxon>Pseudomonadati</taxon>
        <taxon>Thermodesulfobacteriota</taxon>
        <taxon>Desulfarculia</taxon>
        <taxon>Desulfarculales</taxon>
        <taxon>Desulfarculaceae</taxon>
        <taxon>Dethiosulfatarculus</taxon>
    </lineage>
</organism>
<proteinExistence type="predicted"/>
<protein>
    <recommendedName>
        <fullName evidence="2">Response regulatory domain-containing protein</fullName>
    </recommendedName>
</protein>